<keyword evidence="1" id="KW-1133">Transmembrane helix</keyword>
<organism evidence="2 3">
    <name type="scientific">Virgibacillus oceani</name>
    <dbReference type="NCBI Taxonomy" id="1479511"/>
    <lineage>
        <taxon>Bacteria</taxon>
        <taxon>Bacillati</taxon>
        <taxon>Bacillota</taxon>
        <taxon>Bacilli</taxon>
        <taxon>Bacillales</taxon>
        <taxon>Bacillaceae</taxon>
        <taxon>Virgibacillus</taxon>
    </lineage>
</organism>
<sequence length="293" mass="32449">MLSTLMQPETLSIIIGVFFGMTSRIMMLRTDYRQYPTYPHGKIIQVSLGFIAAGLGALVVPALLNKEYTAVTFLALAAQQFRDVRKMERETLTNIDEMELVPRGTAYIEGIAMVFEGRNYLVIFSALVASGFTMLFAWYWGILAGIVSLFISRWFKSGKALKEIADVRLMDVRVDGPDLYVGSTYIMNVGLPKDIKIIEENGMGVLLTPKDKSAKVTLSDLGQRQAILHNLSVILGVYRDSSEPALVPMAKLDLDSGELALFLLPREKDPNQVINIVKGAPTLENAIRLPTNS</sequence>
<gene>
    <name evidence="2" type="primary">yphB</name>
    <name evidence="2" type="ORF">GCM10011398_18100</name>
</gene>
<dbReference type="Pfam" id="PF14045">
    <property type="entry name" value="YIEGIA"/>
    <property type="match status" value="1"/>
</dbReference>
<accession>A0A917HBI0</accession>
<dbReference type="RefSeq" id="WP_188455070.1">
    <property type="nucleotide sequence ID" value="NZ_BMFR01000006.1"/>
</dbReference>
<keyword evidence="1" id="KW-0812">Transmembrane</keyword>
<dbReference type="InterPro" id="IPR025918">
    <property type="entry name" value="YIEGIA"/>
</dbReference>
<feature type="transmembrane region" description="Helical" evidence="1">
    <location>
        <begin position="12"/>
        <end position="31"/>
    </location>
</feature>
<dbReference type="EMBL" id="BMFR01000006">
    <property type="protein sequence ID" value="GGG73929.1"/>
    <property type="molecule type" value="Genomic_DNA"/>
</dbReference>
<feature type="transmembrane region" description="Helical" evidence="1">
    <location>
        <begin position="43"/>
        <end position="64"/>
    </location>
</feature>
<evidence type="ECO:0000313" key="2">
    <source>
        <dbReference type="EMBL" id="GGG73929.1"/>
    </source>
</evidence>
<dbReference type="Proteomes" id="UP000622860">
    <property type="component" value="Unassembled WGS sequence"/>
</dbReference>
<evidence type="ECO:0008006" key="4">
    <source>
        <dbReference type="Google" id="ProtNLM"/>
    </source>
</evidence>
<evidence type="ECO:0000256" key="1">
    <source>
        <dbReference type="SAM" id="Phobius"/>
    </source>
</evidence>
<dbReference type="AlphaFoldDB" id="A0A917HBI0"/>
<evidence type="ECO:0000313" key="3">
    <source>
        <dbReference type="Proteomes" id="UP000622860"/>
    </source>
</evidence>
<proteinExistence type="predicted"/>
<reference evidence="2" key="2">
    <citation type="submission" date="2020-09" db="EMBL/GenBank/DDBJ databases">
        <authorList>
            <person name="Sun Q."/>
            <person name="Zhou Y."/>
        </authorList>
    </citation>
    <scope>NUCLEOTIDE SEQUENCE</scope>
    <source>
        <strain evidence="2">CGMCC 1.12754</strain>
    </source>
</reference>
<reference evidence="2" key="1">
    <citation type="journal article" date="2014" name="Int. J. Syst. Evol. Microbiol.">
        <title>Complete genome sequence of Corynebacterium casei LMG S-19264T (=DSM 44701T), isolated from a smear-ripened cheese.</title>
        <authorList>
            <consortium name="US DOE Joint Genome Institute (JGI-PGF)"/>
            <person name="Walter F."/>
            <person name="Albersmeier A."/>
            <person name="Kalinowski J."/>
            <person name="Ruckert C."/>
        </authorList>
    </citation>
    <scope>NUCLEOTIDE SEQUENCE</scope>
    <source>
        <strain evidence="2">CGMCC 1.12754</strain>
    </source>
</reference>
<comment type="caution">
    <text evidence="2">The sequence shown here is derived from an EMBL/GenBank/DDBJ whole genome shotgun (WGS) entry which is preliminary data.</text>
</comment>
<keyword evidence="3" id="KW-1185">Reference proteome</keyword>
<name>A0A917HBI0_9BACI</name>
<feature type="transmembrane region" description="Helical" evidence="1">
    <location>
        <begin position="120"/>
        <end position="151"/>
    </location>
</feature>
<keyword evidence="1" id="KW-0472">Membrane</keyword>
<protein>
    <recommendedName>
        <fullName evidence="4">YIEGIA protein</fullName>
    </recommendedName>
</protein>